<comment type="caution">
    <text evidence="2">The sequence shown here is derived from an EMBL/GenBank/DDBJ whole genome shotgun (WGS) entry which is preliminary data.</text>
</comment>
<feature type="signal peptide" evidence="1">
    <location>
        <begin position="1"/>
        <end position="28"/>
    </location>
</feature>
<proteinExistence type="predicted"/>
<evidence type="ECO:0000256" key="1">
    <source>
        <dbReference type="SAM" id="SignalP"/>
    </source>
</evidence>
<dbReference type="PANTHER" id="PTHR48435:SF1">
    <property type="entry name" value="POLYPROTEIN"/>
    <property type="match status" value="1"/>
</dbReference>
<evidence type="ECO:0000313" key="3">
    <source>
        <dbReference type="Proteomes" id="UP001064489"/>
    </source>
</evidence>
<dbReference type="PANTHER" id="PTHR48435">
    <property type="entry name" value="POLYPROTEIN"/>
    <property type="match status" value="1"/>
</dbReference>
<reference evidence="2" key="2">
    <citation type="submission" date="2023-02" db="EMBL/GenBank/DDBJ databases">
        <authorList>
            <person name="Swenson N.G."/>
            <person name="Wegrzyn J.L."/>
            <person name="Mcevoy S.L."/>
        </authorList>
    </citation>
    <scope>NUCLEOTIDE SEQUENCE</scope>
    <source>
        <strain evidence="2">91603</strain>
        <tissue evidence="2">Leaf</tissue>
    </source>
</reference>
<dbReference type="AlphaFoldDB" id="A0AAD5IMU8"/>
<dbReference type="EMBL" id="JAJSOW010000104">
    <property type="protein sequence ID" value="KAI9170154.1"/>
    <property type="molecule type" value="Genomic_DNA"/>
</dbReference>
<accession>A0AAD5IMU8</accession>
<dbReference type="Proteomes" id="UP001064489">
    <property type="component" value="Chromosome 7"/>
</dbReference>
<dbReference type="InterPro" id="IPR053098">
    <property type="entry name" value="Petuviruses_polyprotein"/>
</dbReference>
<protein>
    <submittedName>
        <fullName evidence="2">Uncharacterized protein</fullName>
    </submittedName>
</protein>
<organism evidence="2 3">
    <name type="scientific">Acer negundo</name>
    <name type="common">Box elder</name>
    <dbReference type="NCBI Taxonomy" id="4023"/>
    <lineage>
        <taxon>Eukaryota</taxon>
        <taxon>Viridiplantae</taxon>
        <taxon>Streptophyta</taxon>
        <taxon>Embryophyta</taxon>
        <taxon>Tracheophyta</taxon>
        <taxon>Spermatophyta</taxon>
        <taxon>Magnoliopsida</taxon>
        <taxon>eudicotyledons</taxon>
        <taxon>Gunneridae</taxon>
        <taxon>Pentapetalae</taxon>
        <taxon>rosids</taxon>
        <taxon>malvids</taxon>
        <taxon>Sapindales</taxon>
        <taxon>Sapindaceae</taxon>
        <taxon>Hippocastanoideae</taxon>
        <taxon>Acereae</taxon>
        <taxon>Acer</taxon>
    </lineage>
</organism>
<keyword evidence="3" id="KW-1185">Reference proteome</keyword>
<sequence length="187" mass="21324">MNLSPILRHLPVLLLLQSFTIMITPVTSKDDIPIHSFQADGYDCRQKLERSFSSCKLQRKPRKLNDPDNPWIGLPPIKTNHLSIYERAIEIIRSERLLPSKPKPLSIPLPPAIPCYMASNYDHDFPPLESTSNPKKTICSRPYVQSTEVLPDGSLKHPSQAEQVLNWQSHNARIQNRVLSSIDQKID</sequence>
<keyword evidence="1" id="KW-0732">Signal</keyword>
<evidence type="ECO:0000313" key="2">
    <source>
        <dbReference type="EMBL" id="KAI9170154.1"/>
    </source>
</evidence>
<name>A0AAD5IMU8_ACENE</name>
<feature type="chain" id="PRO_5041953728" evidence="1">
    <location>
        <begin position="29"/>
        <end position="187"/>
    </location>
</feature>
<gene>
    <name evidence="2" type="ORF">LWI28_023371</name>
</gene>
<reference evidence="2" key="1">
    <citation type="journal article" date="2022" name="Plant J.">
        <title>Strategies of tolerance reflected in two North American maple genomes.</title>
        <authorList>
            <person name="McEvoy S.L."/>
            <person name="Sezen U.U."/>
            <person name="Trouern-Trend A."/>
            <person name="McMahon S.M."/>
            <person name="Schaberg P.G."/>
            <person name="Yang J."/>
            <person name="Wegrzyn J.L."/>
            <person name="Swenson N.G."/>
        </authorList>
    </citation>
    <scope>NUCLEOTIDE SEQUENCE</scope>
    <source>
        <strain evidence="2">91603</strain>
    </source>
</reference>